<keyword evidence="16" id="KW-0411">Iron-sulfur</keyword>
<comment type="function">
    <text evidence="17">Member of the two-component regulatory system NreB/NreC involved in the control of dissimilatory nitrate/nitrite reduction in response to oxygen. NreB functions as a direct oxygen sensor histidine kinase which is autophosphorylated, in the absence of oxygen, probably at the conserved histidine residue, and transfers its phosphate group probably to a conserved aspartate residue of NreC. NreB/NreC activates the expression of the nitrate (narGHJI) and nitrite (nir) reductase operons, as well as the putative nitrate transporter gene narT.</text>
</comment>
<evidence type="ECO:0000256" key="16">
    <source>
        <dbReference type="ARBA" id="ARBA00023014"/>
    </source>
</evidence>
<name>A0ABT8LIZ8_9BACT</name>
<comment type="catalytic activity">
    <reaction evidence="1">
        <text>ATP + protein L-histidine = ADP + protein N-phospho-L-histidine.</text>
        <dbReference type="EC" id="2.7.13.3"/>
    </reaction>
</comment>
<comment type="cofactor">
    <cofactor evidence="2">
        <name>[4Fe-4S] cluster</name>
        <dbReference type="ChEBI" id="CHEBI:49883"/>
    </cofactor>
</comment>
<dbReference type="GO" id="GO:0016301">
    <property type="term" value="F:kinase activity"/>
    <property type="evidence" value="ECO:0007669"/>
    <property type="project" value="UniProtKB-KW"/>
</dbReference>
<evidence type="ECO:0000256" key="8">
    <source>
        <dbReference type="ARBA" id="ARBA00022553"/>
    </source>
</evidence>
<evidence type="ECO:0000256" key="15">
    <source>
        <dbReference type="ARBA" id="ARBA00023012"/>
    </source>
</evidence>
<dbReference type="SMART" id="SM00028">
    <property type="entry name" value="TPR"/>
    <property type="match status" value="5"/>
</dbReference>
<evidence type="ECO:0000256" key="20">
    <source>
        <dbReference type="SAM" id="Phobius"/>
    </source>
</evidence>
<evidence type="ECO:0000256" key="11">
    <source>
        <dbReference type="ARBA" id="ARBA00022741"/>
    </source>
</evidence>
<dbReference type="Gene3D" id="3.30.565.10">
    <property type="entry name" value="Histidine kinase-like ATPase, C-terminal domain"/>
    <property type="match status" value="1"/>
</dbReference>
<evidence type="ECO:0000256" key="1">
    <source>
        <dbReference type="ARBA" id="ARBA00000085"/>
    </source>
</evidence>
<keyword evidence="15" id="KW-0902">Two-component regulatory system</keyword>
<evidence type="ECO:0000313" key="22">
    <source>
        <dbReference type="EMBL" id="MDN5217001.1"/>
    </source>
</evidence>
<keyword evidence="9" id="KW-0808">Transferase</keyword>
<dbReference type="Pfam" id="PF13181">
    <property type="entry name" value="TPR_8"/>
    <property type="match status" value="1"/>
</dbReference>
<dbReference type="InterPro" id="IPR036890">
    <property type="entry name" value="HATPase_C_sf"/>
</dbReference>
<dbReference type="SMART" id="SM00387">
    <property type="entry name" value="HATPase_c"/>
    <property type="match status" value="1"/>
</dbReference>
<evidence type="ECO:0000256" key="17">
    <source>
        <dbReference type="ARBA" id="ARBA00024827"/>
    </source>
</evidence>
<evidence type="ECO:0000313" key="23">
    <source>
        <dbReference type="Proteomes" id="UP001172083"/>
    </source>
</evidence>
<evidence type="ECO:0000256" key="18">
    <source>
        <dbReference type="ARBA" id="ARBA00030800"/>
    </source>
</evidence>
<dbReference type="EC" id="2.7.13.3" evidence="4"/>
<dbReference type="InterPro" id="IPR003594">
    <property type="entry name" value="HATPase_dom"/>
</dbReference>
<keyword evidence="10" id="KW-0479">Metal-binding</keyword>
<keyword evidence="14" id="KW-0408">Iron</keyword>
<dbReference type="InterPro" id="IPR011990">
    <property type="entry name" value="TPR-like_helical_dom_sf"/>
</dbReference>
<evidence type="ECO:0000256" key="3">
    <source>
        <dbReference type="ARBA" id="ARBA00004496"/>
    </source>
</evidence>
<dbReference type="EMBL" id="JAUJEB010000012">
    <property type="protein sequence ID" value="MDN5217001.1"/>
    <property type="molecule type" value="Genomic_DNA"/>
</dbReference>
<feature type="repeat" description="TPR" evidence="19">
    <location>
        <begin position="242"/>
        <end position="275"/>
    </location>
</feature>
<evidence type="ECO:0000256" key="5">
    <source>
        <dbReference type="ARBA" id="ARBA00017322"/>
    </source>
</evidence>
<keyword evidence="11" id="KW-0547">Nucleotide-binding</keyword>
<evidence type="ECO:0000259" key="21">
    <source>
        <dbReference type="PROSITE" id="PS50109"/>
    </source>
</evidence>
<evidence type="ECO:0000256" key="9">
    <source>
        <dbReference type="ARBA" id="ARBA00022679"/>
    </source>
</evidence>
<proteinExistence type="predicted"/>
<keyword evidence="23" id="KW-1185">Reference proteome</keyword>
<gene>
    <name evidence="22" type="ORF">QQ020_33330</name>
</gene>
<dbReference type="PANTHER" id="PTHR24421:SF10">
    <property type="entry name" value="NITRATE_NITRITE SENSOR PROTEIN NARQ"/>
    <property type="match status" value="1"/>
</dbReference>
<evidence type="ECO:0000256" key="6">
    <source>
        <dbReference type="ARBA" id="ARBA00022485"/>
    </source>
</evidence>
<dbReference type="SUPFAM" id="SSF55874">
    <property type="entry name" value="ATPase domain of HSP90 chaperone/DNA topoisomerase II/histidine kinase"/>
    <property type="match status" value="1"/>
</dbReference>
<keyword evidence="20" id="KW-0812">Transmembrane</keyword>
<feature type="domain" description="Histidine kinase" evidence="21">
    <location>
        <begin position="454"/>
        <end position="645"/>
    </location>
</feature>
<dbReference type="Pfam" id="PF13424">
    <property type="entry name" value="TPR_12"/>
    <property type="match status" value="2"/>
</dbReference>
<evidence type="ECO:0000256" key="19">
    <source>
        <dbReference type="PROSITE-ProRule" id="PRU00339"/>
    </source>
</evidence>
<dbReference type="RefSeq" id="WP_346762339.1">
    <property type="nucleotide sequence ID" value="NZ_JAUJEB010000012.1"/>
</dbReference>
<keyword evidence="7" id="KW-0963">Cytoplasm</keyword>
<dbReference type="Gene3D" id="1.25.40.10">
    <property type="entry name" value="Tetratricopeptide repeat domain"/>
    <property type="match status" value="2"/>
</dbReference>
<dbReference type="SUPFAM" id="SSF48452">
    <property type="entry name" value="TPR-like"/>
    <property type="match status" value="2"/>
</dbReference>
<dbReference type="InterPro" id="IPR004358">
    <property type="entry name" value="Sig_transdc_His_kin-like_C"/>
</dbReference>
<dbReference type="CDD" id="cd16917">
    <property type="entry name" value="HATPase_UhpB-NarQ-NarX-like"/>
    <property type="match status" value="1"/>
</dbReference>
<dbReference type="PROSITE" id="PS50005">
    <property type="entry name" value="TPR"/>
    <property type="match status" value="3"/>
</dbReference>
<evidence type="ECO:0000256" key="14">
    <source>
        <dbReference type="ARBA" id="ARBA00023004"/>
    </source>
</evidence>
<accession>A0ABT8LIZ8</accession>
<feature type="transmembrane region" description="Helical" evidence="20">
    <location>
        <begin position="388"/>
        <end position="408"/>
    </location>
</feature>
<organism evidence="22 23">
    <name type="scientific">Agaribacillus aureus</name>
    <dbReference type="NCBI Taxonomy" id="3051825"/>
    <lineage>
        <taxon>Bacteria</taxon>
        <taxon>Pseudomonadati</taxon>
        <taxon>Bacteroidota</taxon>
        <taxon>Cytophagia</taxon>
        <taxon>Cytophagales</taxon>
        <taxon>Splendidivirgaceae</taxon>
        <taxon>Agaribacillus</taxon>
    </lineage>
</organism>
<reference evidence="22" key="1">
    <citation type="submission" date="2023-06" db="EMBL/GenBank/DDBJ databases">
        <title>Genomic of Agaribacillus aureum.</title>
        <authorList>
            <person name="Wang G."/>
        </authorList>
    </citation>
    <scope>NUCLEOTIDE SEQUENCE</scope>
    <source>
        <strain evidence="22">BMA12</strain>
    </source>
</reference>
<keyword evidence="6" id="KW-0004">4Fe-4S</keyword>
<evidence type="ECO:0000256" key="7">
    <source>
        <dbReference type="ARBA" id="ARBA00022490"/>
    </source>
</evidence>
<feature type="repeat" description="TPR" evidence="19">
    <location>
        <begin position="282"/>
        <end position="315"/>
    </location>
</feature>
<feature type="repeat" description="TPR" evidence="19">
    <location>
        <begin position="82"/>
        <end position="115"/>
    </location>
</feature>
<protein>
    <recommendedName>
        <fullName evidence="5">Oxygen sensor histidine kinase NreB</fullName>
        <ecNumber evidence="4">2.7.13.3</ecNumber>
    </recommendedName>
    <alternativeName>
        <fullName evidence="18">Nitrogen regulation protein B</fullName>
    </alternativeName>
</protein>
<dbReference type="InterPro" id="IPR050482">
    <property type="entry name" value="Sensor_HK_TwoCompSys"/>
</dbReference>
<dbReference type="PROSITE" id="PS50109">
    <property type="entry name" value="HIS_KIN"/>
    <property type="match status" value="1"/>
</dbReference>
<dbReference type="PRINTS" id="PR00344">
    <property type="entry name" value="BCTRLSENSOR"/>
</dbReference>
<dbReference type="InterPro" id="IPR011712">
    <property type="entry name" value="Sig_transdc_His_kin_sub3_dim/P"/>
</dbReference>
<keyword evidence="20" id="KW-0472">Membrane</keyword>
<dbReference type="Pfam" id="PF07730">
    <property type="entry name" value="HisKA_3"/>
    <property type="match status" value="1"/>
</dbReference>
<evidence type="ECO:0000256" key="12">
    <source>
        <dbReference type="ARBA" id="ARBA00022777"/>
    </source>
</evidence>
<comment type="caution">
    <text evidence="22">The sequence shown here is derived from an EMBL/GenBank/DDBJ whole genome shotgun (WGS) entry which is preliminary data.</text>
</comment>
<dbReference type="Gene3D" id="1.20.5.1930">
    <property type="match status" value="1"/>
</dbReference>
<evidence type="ECO:0000256" key="2">
    <source>
        <dbReference type="ARBA" id="ARBA00001966"/>
    </source>
</evidence>
<evidence type="ECO:0000256" key="4">
    <source>
        <dbReference type="ARBA" id="ARBA00012438"/>
    </source>
</evidence>
<keyword evidence="13" id="KW-0067">ATP-binding</keyword>
<evidence type="ECO:0000256" key="10">
    <source>
        <dbReference type="ARBA" id="ARBA00022723"/>
    </source>
</evidence>
<keyword evidence="12 22" id="KW-0418">Kinase</keyword>
<keyword evidence="19" id="KW-0802">TPR repeat</keyword>
<comment type="subcellular location">
    <subcellularLocation>
        <location evidence="3">Cytoplasm</location>
    </subcellularLocation>
</comment>
<dbReference type="InterPro" id="IPR005467">
    <property type="entry name" value="His_kinase_dom"/>
</dbReference>
<keyword evidence="8" id="KW-0597">Phosphoprotein</keyword>
<evidence type="ECO:0000256" key="13">
    <source>
        <dbReference type="ARBA" id="ARBA00022840"/>
    </source>
</evidence>
<keyword evidence="20" id="KW-1133">Transmembrane helix</keyword>
<sequence>MYLFLNRALVIVTLSCLLRFPCYGQQPKIDSLLNLVSQEENGRIKSKIYLQLSELSTSLDLKKSLHYANEATKLTDEDEILADIWDQKGRLFFASNKMDNALESFQRAKAYKENVSLYKDAARINNRVGAVLVRLKNYERALSTFLESMDFFEKENDQVNLAICYNNMAGIFAATADFPKAVKYNEQALEIFKKNELKEYAIITLPSLAGQYLKLNDTTKAIAYNLEAEQLGLELKHYYGLGIAYNNLGQLYFEKNDPHLAVTYYEKSIAAKQHLGAGANLVPTYNNLGQSYIALNQPEQAIYYLKKGLQMAKSEELLAIYSNLTKAYMSLNKKDSAAIFFELTGQYRDSVFSIEKQQVMDELMTKYETEKKEKEIIELAAQKRSSQYILYGVLGLLLATILLALLVMKNFQKKKLIAQQSEELKKQQIEQLLKEQEITGIDAMLKGQETERKKIAEELHDSLGSSLSTLKLYINNLDHGQGAEVFQNHLTKAEKLLDETYQQVRKIAHNKSAGVLMNKGLVPAVRATANKISAAKKLQIEVIDVGLSERLENSVEIAIFRSIQELLSNVVKYSDASEAIVQITQHDDALNIVVEDNGKGFQPEKTPYGMGLTNIQNRLDKLNGQMNIDSSPGNGATVIINVPVT</sequence>
<dbReference type="Pfam" id="PF02518">
    <property type="entry name" value="HATPase_c"/>
    <property type="match status" value="1"/>
</dbReference>
<dbReference type="Proteomes" id="UP001172083">
    <property type="component" value="Unassembled WGS sequence"/>
</dbReference>
<dbReference type="PANTHER" id="PTHR24421">
    <property type="entry name" value="NITRATE/NITRITE SENSOR PROTEIN NARX-RELATED"/>
    <property type="match status" value="1"/>
</dbReference>
<dbReference type="InterPro" id="IPR019734">
    <property type="entry name" value="TPR_rpt"/>
</dbReference>